<feature type="region of interest" description="Disordered" evidence="1">
    <location>
        <begin position="169"/>
        <end position="189"/>
    </location>
</feature>
<evidence type="ECO:0000313" key="3">
    <source>
        <dbReference type="Proteomes" id="UP000235388"/>
    </source>
</evidence>
<evidence type="ECO:0000313" key="2">
    <source>
        <dbReference type="EMBL" id="PLW16535.1"/>
    </source>
</evidence>
<dbReference type="EMBL" id="PGCJ01000868">
    <property type="protein sequence ID" value="PLW16535.1"/>
    <property type="molecule type" value="Genomic_DNA"/>
</dbReference>
<sequence length="189" mass="20299">MPMGAHRVAGHTGAHGKPMGSPFHKWVRAGRHFSQFQTGPTRPLRSRAASGWPMGGPSPPNSHPYSQSHQSGIPCSPDSLPPLIIIAKMSDDHFICPISYDSPTNSRVLTLPNCPSSATLQFGPETSIPSSVTMMSGHSDSANSNNNPRSVTLRSVQSDHVSVQSDHAHNNIQVMDVESDNIHTNPPID</sequence>
<organism evidence="2 3">
    <name type="scientific">Puccinia coronata f. sp. avenae</name>
    <dbReference type="NCBI Taxonomy" id="200324"/>
    <lineage>
        <taxon>Eukaryota</taxon>
        <taxon>Fungi</taxon>
        <taxon>Dikarya</taxon>
        <taxon>Basidiomycota</taxon>
        <taxon>Pucciniomycotina</taxon>
        <taxon>Pucciniomycetes</taxon>
        <taxon>Pucciniales</taxon>
        <taxon>Pucciniaceae</taxon>
        <taxon>Puccinia</taxon>
    </lineage>
</organism>
<name>A0A2N5STF2_9BASI</name>
<reference evidence="2 3" key="1">
    <citation type="submission" date="2017-11" db="EMBL/GenBank/DDBJ databases">
        <title>De novo assembly and phasing of dikaryotic genomes from two isolates of Puccinia coronata f. sp. avenae, the causal agent of oat crown rust.</title>
        <authorList>
            <person name="Miller M.E."/>
            <person name="Zhang Y."/>
            <person name="Omidvar V."/>
            <person name="Sperschneider J."/>
            <person name="Schwessinger B."/>
            <person name="Raley C."/>
            <person name="Palmer J.M."/>
            <person name="Garnica D."/>
            <person name="Upadhyaya N."/>
            <person name="Rathjen J."/>
            <person name="Taylor J.M."/>
            <person name="Park R.F."/>
            <person name="Dodds P.N."/>
            <person name="Hirsch C.D."/>
            <person name="Kianian S.F."/>
            <person name="Figueroa M."/>
        </authorList>
    </citation>
    <scope>NUCLEOTIDE SEQUENCE [LARGE SCALE GENOMIC DNA]</scope>
    <source>
        <strain evidence="2">12NC29</strain>
    </source>
</reference>
<proteinExistence type="predicted"/>
<feature type="compositionally biased region" description="Polar residues" evidence="1">
    <location>
        <begin position="63"/>
        <end position="73"/>
    </location>
</feature>
<feature type="region of interest" description="Disordered" evidence="1">
    <location>
        <begin position="1"/>
        <end position="77"/>
    </location>
</feature>
<evidence type="ECO:0000256" key="1">
    <source>
        <dbReference type="SAM" id="MobiDB-lite"/>
    </source>
</evidence>
<keyword evidence="3" id="KW-1185">Reference proteome</keyword>
<dbReference type="Proteomes" id="UP000235388">
    <property type="component" value="Unassembled WGS sequence"/>
</dbReference>
<comment type="caution">
    <text evidence="2">The sequence shown here is derived from an EMBL/GenBank/DDBJ whole genome shotgun (WGS) entry which is preliminary data.</text>
</comment>
<dbReference type="AlphaFoldDB" id="A0A2N5STF2"/>
<gene>
    <name evidence="2" type="ORF">PCANC_11733</name>
</gene>
<protein>
    <submittedName>
        <fullName evidence="2">Uncharacterized protein</fullName>
    </submittedName>
</protein>
<accession>A0A2N5STF2</accession>